<dbReference type="AlphaFoldDB" id="Q5HK92"/>
<dbReference type="EMDB" id="EMD-27593"/>
<dbReference type="SMR" id="Q5HK92"/>
<dbReference type="GO" id="GO:0003723">
    <property type="term" value="F:RNA binding"/>
    <property type="evidence" value="ECO:0007669"/>
    <property type="project" value="UniProtKB-KW"/>
</dbReference>
<keyword evidence="8" id="KW-1185">Reference proteome</keyword>
<dbReference type="PDB" id="7UZW">
    <property type="method" value="EM"/>
    <property type="resolution" value="3.55 A"/>
    <property type="chains" value="H=1-304"/>
</dbReference>
<organism evidence="7 8">
    <name type="scientific">Staphylococcus epidermidis (strain ATCC 35984 / DSM 28319 / BCRC 17069 / CCUG 31568 / BM 3577 / RP62A)</name>
    <dbReference type="NCBI Taxonomy" id="176279"/>
    <lineage>
        <taxon>Bacteria</taxon>
        <taxon>Bacillati</taxon>
        <taxon>Bacillota</taxon>
        <taxon>Bacilli</taxon>
        <taxon>Bacillales</taxon>
        <taxon>Staphylococcaceae</taxon>
        <taxon>Staphylococcus</taxon>
    </lineage>
</organism>
<keyword evidence="4" id="KW-0051">Antiviral defense</keyword>
<evidence type="ECO:0007829" key="12">
    <source>
        <dbReference type="PDB" id="7V01"/>
    </source>
</evidence>
<dbReference type="PDB" id="7UZX">
    <property type="method" value="EM"/>
    <property type="resolution" value="3.49 A"/>
    <property type="chains" value="H=1-304"/>
</dbReference>
<keyword evidence="11 12" id="KW-0547">Nucleotide-binding</keyword>
<dbReference type="Pfam" id="PF17953">
    <property type="entry name" value="Csm4_C"/>
    <property type="match status" value="1"/>
</dbReference>
<dbReference type="EMDB" id="EMD-26925"/>
<dbReference type="Proteomes" id="UP000000531">
    <property type="component" value="Chromosome"/>
</dbReference>
<evidence type="ECO:0000256" key="1">
    <source>
        <dbReference type="ARBA" id="ARBA00005772"/>
    </source>
</evidence>
<evidence type="ECO:0000313" key="7">
    <source>
        <dbReference type="EMBL" id="AAW53327.1"/>
    </source>
</evidence>
<feature type="domain" description="Csm4 C-terminal" evidence="6">
    <location>
        <begin position="214"/>
        <end position="304"/>
    </location>
</feature>
<evidence type="ECO:0007829" key="13">
    <source>
        <dbReference type="PDB" id="8DO6"/>
    </source>
</evidence>
<evidence type="ECO:0000256" key="2">
    <source>
        <dbReference type="ARBA" id="ARBA00016109"/>
    </source>
</evidence>
<dbReference type="NCBIfam" id="TIGR01903">
    <property type="entry name" value="cas5_csm4"/>
    <property type="match status" value="1"/>
</dbReference>
<dbReference type="Pfam" id="PF03787">
    <property type="entry name" value="RAMPs"/>
    <property type="match status" value="1"/>
</dbReference>
<evidence type="ECO:0000259" key="5">
    <source>
        <dbReference type="Pfam" id="PF03787"/>
    </source>
</evidence>
<dbReference type="PDB" id="7V00">
    <property type="method" value="EM"/>
    <property type="resolution" value="3.87 A"/>
    <property type="chains" value="H=1-304"/>
</dbReference>
<accession>Q5HK92</accession>
<keyword evidence="3" id="KW-0694">RNA-binding</keyword>
<protein>
    <recommendedName>
        <fullName evidence="2">CRISPR system Cms protein Csm4</fullName>
    </recommendedName>
</protein>
<dbReference type="EMDB" id="EMD-26920"/>
<dbReference type="EMDB" id="EMD-26922"/>
<gene>
    <name evidence="7" type="ordered locus">SERP2458</name>
</gene>
<evidence type="ECO:0007829" key="11">
    <source>
        <dbReference type="PDB" id="7V00"/>
    </source>
</evidence>
<dbReference type="PDB" id="7V01">
    <property type="method" value="EM"/>
    <property type="resolution" value="3.67 A"/>
    <property type="chains" value="H=1-304"/>
</dbReference>
<reference evidence="13" key="3">
    <citation type="journal article" date="2023" name="PLoS ONE">
        <title>The structure of a Type III-A CRISPR-Cas effector complex reveals conserved and idiosyncratic contacts to target RNA and crRNA among Type III-A systems.</title>
        <authorList>
            <person name="Paraan M."/>
            <person name="Nasef M."/>
            <person name="Chou-Zheng L."/>
            <person name="Khweis S.A."/>
            <person name="Schoeffler A.J."/>
            <person name="Hatoum-Aslan A."/>
            <person name="Stagg S.M."/>
            <person name="Dunkle J.A."/>
        </authorList>
    </citation>
    <scope>STRUCTURE BY ELECTRON MICROSCOPY (3.10 ANGSTROMS)</scope>
</reference>
<evidence type="ECO:0007829" key="9">
    <source>
        <dbReference type="PDB" id="7UZW"/>
    </source>
</evidence>
<dbReference type="InterPro" id="IPR005510">
    <property type="entry name" value="Csm4"/>
</dbReference>
<feature type="binding site" evidence="11">
    <location>
        <position position="88"/>
    </location>
    <ligand>
        <name>ATP</name>
        <dbReference type="ChEBI" id="CHEBI:30616"/>
    </ligand>
</feature>
<dbReference type="PDB" id="7UZZ">
    <property type="method" value="EM"/>
    <property type="resolution" value="4.45 A"/>
    <property type="chains" value="H=1-304"/>
</dbReference>
<dbReference type="EMDB" id="EMD-26923"/>
<reference evidence="9 10" key="2">
    <citation type="journal article" date="2022" name="Structure">
        <title>Structures of an active type III-A CRISPR effector complex.</title>
        <authorList>
            <person name="Smith E.M."/>
            <person name="Ferrell S."/>
            <person name="Tokars V.L."/>
            <person name="Mondragon A."/>
        </authorList>
    </citation>
    <scope>STRUCTURE BY ELECTRON MICROSCOPY (3.49 ANGSTROMS) IN COMPLEX WITH ATP</scope>
</reference>
<evidence type="ECO:0007829" key="10">
    <source>
        <dbReference type="PDB" id="7UZX"/>
    </source>
</evidence>
<feature type="domain" description="CRISPR type III-associated protein" evidence="5">
    <location>
        <begin position="9"/>
        <end position="199"/>
    </location>
</feature>
<dbReference type="InterPro" id="IPR005537">
    <property type="entry name" value="RAMP_III_fam"/>
</dbReference>
<keyword evidence="11 12" id="KW-0067">ATP-binding</keyword>
<dbReference type="EMDB" id="EMD-26921"/>
<dbReference type="STRING" id="176279.SERP2458"/>
<dbReference type="eggNOG" id="COG1567">
    <property type="taxonomic scope" value="Bacteria"/>
</dbReference>
<sequence length="304" mass="34512">MTLATKVFKLSFKTPVHFGKKRLSDGEMTITADTLFSALFIETLQLGKDTDWLLNDLIISDTFPYENELYYLPKPLIKIDSKEEDNHKAFKKLKYVPVHHYNQYLNGELSAEDATDLNDIFNIGYFSLQTKVSLIAQETDSSADSEPYSVGTFTFEPEAGLYFIAKGSEETLDHLNNIMTALQYSGLGGKRNAGYGQFEYEIINNQQLSKLLNQNGKHSILLSTAMAKKEEIESALKEARYILTKRSGFVQSTNYSEMLVKKSDFYSFSSGSVFKNIFNGDIFNVGHNGKHPVYRYAKPLWLEV</sequence>
<evidence type="ECO:0000256" key="4">
    <source>
        <dbReference type="ARBA" id="ARBA00023118"/>
    </source>
</evidence>
<dbReference type="HOGENOM" id="CLU_062371_1_0_9"/>
<comment type="similarity">
    <text evidence="1">Belongs to the CRISPR-associated Csm4 family.</text>
</comment>
<evidence type="ECO:0000256" key="3">
    <source>
        <dbReference type="ARBA" id="ARBA00022884"/>
    </source>
</evidence>
<keyword evidence="9 10" id="KW-0002">3D-structure</keyword>
<proteinExistence type="evidence at protein level"/>
<dbReference type="InterPro" id="IPR040932">
    <property type="entry name" value="Csm4_C"/>
</dbReference>
<evidence type="ECO:0000259" key="6">
    <source>
        <dbReference type="Pfam" id="PF17953"/>
    </source>
</evidence>
<evidence type="ECO:0000313" key="8">
    <source>
        <dbReference type="Proteomes" id="UP000000531"/>
    </source>
</evidence>
<dbReference type="EMBL" id="CP000029">
    <property type="protein sequence ID" value="AAW53327.1"/>
    <property type="molecule type" value="Genomic_DNA"/>
</dbReference>
<dbReference type="KEGG" id="ser:SERP2458"/>
<reference evidence="7 8" key="1">
    <citation type="journal article" date="2005" name="J. Bacteriol.">
        <title>Insights on evolution of virulence and resistance from the complete genome analysis of an early methicillin-resistant Staphylococcus aureus strain and a biofilm-producing methicillin-resistant Staphylococcus epidermidis strain.</title>
        <authorList>
            <person name="Gill S.R."/>
            <person name="Fouts D.E."/>
            <person name="Archer G.L."/>
            <person name="Mongodin E.F."/>
            <person name="Deboy R.T."/>
            <person name="Ravel J."/>
            <person name="Paulsen I.T."/>
            <person name="Kolonay J.F."/>
            <person name="Brinkac L."/>
            <person name="Beanan M."/>
            <person name="Dodson R.J."/>
            <person name="Daugherty S.C."/>
            <person name="Madupu R."/>
            <person name="Angiuoli S.V."/>
            <person name="Durkin A.S."/>
            <person name="Haft D.H."/>
            <person name="Vamathevan J."/>
            <person name="Khouri H."/>
            <person name="Utterback T."/>
            <person name="Lee C."/>
            <person name="Dimitrov G."/>
            <person name="Jiang L."/>
            <person name="Qin H."/>
            <person name="Weidman J."/>
            <person name="Tran K."/>
            <person name="Kang K."/>
            <person name="Hance I.R."/>
            <person name="Nelson K.E."/>
            <person name="Fraser C.M."/>
        </authorList>
    </citation>
    <scope>NUCLEOTIDE SEQUENCE [LARGE SCALE GENOMIC DNA]</scope>
    <source>
        <strain evidence="8">ATCC 35984 / RP62A</strain>
    </source>
</reference>
<dbReference type="PDB" id="7UZY">
    <property type="method" value="EM"/>
    <property type="resolution" value="4.05 A"/>
    <property type="chains" value="H=1-304"/>
</dbReference>
<dbReference type="GO" id="GO:0051607">
    <property type="term" value="P:defense response to virus"/>
    <property type="evidence" value="ECO:0007669"/>
    <property type="project" value="UniProtKB-KW"/>
</dbReference>
<dbReference type="PDB" id="8DO6">
    <property type="method" value="EM"/>
    <property type="resolution" value="3.10 A"/>
    <property type="chains" value="B=1-304"/>
</dbReference>
<dbReference type="EMDB" id="EMD-26927"/>
<dbReference type="PDB" id="7V02">
    <property type="method" value="EM"/>
    <property type="resolution" value="4.97 A"/>
    <property type="chains" value="H=1-304"/>
</dbReference>
<dbReference type="EMDB" id="EMD-26924"/>
<name>Q5HK92_STAEQ</name>